<evidence type="ECO:0000256" key="1">
    <source>
        <dbReference type="ARBA" id="ARBA00004123"/>
    </source>
</evidence>
<dbReference type="PROSITE" id="PS51514">
    <property type="entry name" value="BRX"/>
    <property type="match status" value="1"/>
</dbReference>
<name>A0A0A9G045_ARUDO</name>
<dbReference type="PANTHER" id="PTHR46058:SF2">
    <property type="entry name" value="PROTEIN BREVIS RADIX-LIKE 3"/>
    <property type="match status" value="1"/>
</dbReference>
<sequence>MTPRTPEGCTSNNSWTDRVSKLFRSHSRENHLQDLLSPDSSDQQAHQLSFNGNSIVTDAEWIEQVEPGVYITVFRSPAGQKYLRRMRFSKRRFTEQQAEQWWAEHRSTLQQQYGILTGDSIVPSRTIREKG</sequence>
<proteinExistence type="inferred from homology"/>
<evidence type="ECO:0000313" key="5">
    <source>
        <dbReference type="EMBL" id="JAE13983.1"/>
    </source>
</evidence>
<feature type="domain" description="BRX" evidence="4">
    <location>
        <begin position="59"/>
        <end position="114"/>
    </location>
</feature>
<reference evidence="5" key="2">
    <citation type="journal article" date="2015" name="Data Brief">
        <title>Shoot transcriptome of the giant reed, Arundo donax.</title>
        <authorList>
            <person name="Barrero R.A."/>
            <person name="Guerrero F.D."/>
            <person name="Moolhuijzen P."/>
            <person name="Goolsby J.A."/>
            <person name="Tidwell J."/>
            <person name="Bellgard S.E."/>
            <person name="Bellgard M.I."/>
        </authorList>
    </citation>
    <scope>NUCLEOTIDE SEQUENCE</scope>
    <source>
        <tissue evidence="5">Shoot tissue taken approximately 20 cm above the soil surface</tissue>
    </source>
</reference>
<organism evidence="5">
    <name type="scientific">Arundo donax</name>
    <name type="common">Giant reed</name>
    <name type="synonym">Donax arundinaceus</name>
    <dbReference type="NCBI Taxonomy" id="35708"/>
    <lineage>
        <taxon>Eukaryota</taxon>
        <taxon>Viridiplantae</taxon>
        <taxon>Streptophyta</taxon>
        <taxon>Embryophyta</taxon>
        <taxon>Tracheophyta</taxon>
        <taxon>Spermatophyta</taxon>
        <taxon>Magnoliopsida</taxon>
        <taxon>Liliopsida</taxon>
        <taxon>Poales</taxon>
        <taxon>Poaceae</taxon>
        <taxon>PACMAD clade</taxon>
        <taxon>Arundinoideae</taxon>
        <taxon>Arundineae</taxon>
        <taxon>Arundo</taxon>
    </lineage>
</organism>
<evidence type="ECO:0000259" key="4">
    <source>
        <dbReference type="PROSITE" id="PS51514"/>
    </source>
</evidence>
<protein>
    <recommendedName>
        <fullName evidence="4">BRX domain-containing protein</fullName>
    </recommendedName>
</protein>
<dbReference type="EMBL" id="GBRH01183913">
    <property type="protein sequence ID" value="JAE13983.1"/>
    <property type="molecule type" value="Transcribed_RNA"/>
</dbReference>
<dbReference type="InterPro" id="IPR044532">
    <property type="entry name" value="BRX-like"/>
</dbReference>
<evidence type="ECO:0000256" key="2">
    <source>
        <dbReference type="ARBA" id="ARBA00009057"/>
    </source>
</evidence>
<dbReference type="PANTHER" id="PTHR46058">
    <property type="entry name" value="PROTEIN BREVIS RADIX-LIKE 1"/>
    <property type="match status" value="1"/>
</dbReference>
<evidence type="ECO:0000256" key="3">
    <source>
        <dbReference type="ARBA" id="ARBA00023242"/>
    </source>
</evidence>
<reference evidence="5" key="1">
    <citation type="submission" date="2014-09" db="EMBL/GenBank/DDBJ databases">
        <authorList>
            <person name="Magalhaes I.L.F."/>
            <person name="Oliveira U."/>
            <person name="Santos F.R."/>
            <person name="Vidigal T.H.D.A."/>
            <person name="Brescovit A.D."/>
            <person name="Santos A.J."/>
        </authorList>
    </citation>
    <scope>NUCLEOTIDE SEQUENCE</scope>
    <source>
        <tissue evidence="5">Shoot tissue taken approximately 20 cm above the soil surface</tissue>
    </source>
</reference>
<dbReference type="GO" id="GO:0005634">
    <property type="term" value="C:nucleus"/>
    <property type="evidence" value="ECO:0007669"/>
    <property type="project" value="UniProtKB-SubCell"/>
</dbReference>
<dbReference type="Pfam" id="PF08381">
    <property type="entry name" value="BRX"/>
    <property type="match status" value="1"/>
</dbReference>
<dbReference type="InterPro" id="IPR013591">
    <property type="entry name" value="Brevis_radix_dom"/>
</dbReference>
<comment type="similarity">
    <text evidence="2">Belongs to the BRX family.</text>
</comment>
<keyword evidence="3" id="KW-0539">Nucleus</keyword>
<comment type="subcellular location">
    <subcellularLocation>
        <location evidence="1">Nucleus</location>
    </subcellularLocation>
</comment>
<dbReference type="AlphaFoldDB" id="A0A0A9G045"/>
<accession>A0A0A9G045</accession>